<evidence type="ECO:0000313" key="8">
    <source>
        <dbReference type="Proteomes" id="UP001172630"/>
    </source>
</evidence>
<keyword evidence="8" id="KW-1185">Reference proteome</keyword>
<dbReference type="InterPro" id="IPR017039">
    <property type="entry name" value="Virul_fac_BrkB"/>
</dbReference>
<evidence type="ECO:0000256" key="5">
    <source>
        <dbReference type="ARBA" id="ARBA00023136"/>
    </source>
</evidence>
<evidence type="ECO:0000256" key="2">
    <source>
        <dbReference type="ARBA" id="ARBA00022475"/>
    </source>
</evidence>
<organism evidence="7 8">
    <name type="scientific">Rhizobium calliandrae</name>
    <dbReference type="NCBI Taxonomy" id="1312182"/>
    <lineage>
        <taxon>Bacteria</taxon>
        <taxon>Pseudomonadati</taxon>
        <taxon>Pseudomonadota</taxon>
        <taxon>Alphaproteobacteria</taxon>
        <taxon>Hyphomicrobiales</taxon>
        <taxon>Rhizobiaceae</taxon>
        <taxon>Rhizobium/Agrobacterium group</taxon>
        <taxon>Rhizobium</taxon>
    </lineage>
</organism>
<accession>A0ABT7KHN1</accession>
<proteinExistence type="predicted"/>
<evidence type="ECO:0000256" key="1">
    <source>
        <dbReference type="ARBA" id="ARBA00004651"/>
    </source>
</evidence>
<evidence type="ECO:0000313" key="7">
    <source>
        <dbReference type="EMBL" id="MDL2408129.1"/>
    </source>
</evidence>
<dbReference type="RefSeq" id="WP_285881522.1">
    <property type="nucleotide sequence ID" value="NZ_JARFYN010000029.1"/>
</dbReference>
<protein>
    <submittedName>
        <fullName evidence="7">YihY/virulence factor BrkB family protein</fullName>
    </submittedName>
</protein>
<gene>
    <name evidence="7" type="ORF">PY650_21230</name>
</gene>
<evidence type="ECO:0000256" key="3">
    <source>
        <dbReference type="ARBA" id="ARBA00022692"/>
    </source>
</evidence>
<keyword evidence="4 6" id="KW-1133">Transmembrane helix</keyword>
<dbReference type="Proteomes" id="UP001172630">
    <property type="component" value="Unassembled WGS sequence"/>
</dbReference>
<feature type="transmembrane region" description="Helical" evidence="6">
    <location>
        <begin position="259"/>
        <end position="279"/>
    </location>
</feature>
<evidence type="ECO:0000256" key="6">
    <source>
        <dbReference type="SAM" id="Phobius"/>
    </source>
</evidence>
<keyword evidence="5 6" id="KW-0472">Membrane</keyword>
<name>A0ABT7KHN1_9HYPH</name>
<evidence type="ECO:0000256" key="4">
    <source>
        <dbReference type="ARBA" id="ARBA00022989"/>
    </source>
</evidence>
<comment type="caution">
    <text evidence="7">The sequence shown here is derived from an EMBL/GenBank/DDBJ whole genome shotgun (WGS) entry which is preliminary data.</text>
</comment>
<sequence length="359" mass="38777">MTWQGRVRQIPTKLEVDKSAVNRRVQGKKPCARRLFPGSVNMRAGSILTNLSFAVTVGIASYLAASQFDRGATLGETKTPASEAVGGASGAGWLFTWKQTLVGIRNDRILSVAAGVTFYGLLALFPTVAAVVSLYGLIAESRHLSELLTAVDGALPRAGTEFLRNKIERIGNGQEATLTFALAASVALSLWSANRGVKALFDGLNVAYGQVESRTFLRLNIISLTFTIGLLFFLVLAIFLVAAFPLMFSSESSSNILMIGRWPITTVVLLGSLELLYRYGPSGPRHKYDLISPGAIVAALVWLTGSFLFSTFLANFDDYNRTFGTLAAVDILLIWMWLSSISILVGAEVNGRYHVVSPS</sequence>
<feature type="transmembrane region" description="Helical" evidence="6">
    <location>
        <begin position="326"/>
        <end position="347"/>
    </location>
</feature>
<feature type="transmembrane region" description="Helical" evidence="6">
    <location>
        <begin position="116"/>
        <end position="138"/>
    </location>
</feature>
<dbReference type="PANTHER" id="PTHR30213">
    <property type="entry name" value="INNER MEMBRANE PROTEIN YHJD"/>
    <property type="match status" value="1"/>
</dbReference>
<dbReference type="PANTHER" id="PTHR30213:SF0">
    <property type="entry name" value="UPF0761 MEMBRANE PROTEIN YIHY"/>
    <property type="match status" value="1"/>
</dbReference>
<feature type="transmembrane region" description="Helical" evidence="6">
    <location>
        <begin position="44"/>
        <end position="65"/>
    </location>
</feature>
<dbReference type="NCBIfam" id="TIGR00765">
    <property type="entry name" value="yihY_not_rbn"/>
    <property type="match status" value="1"/>
</dbReference>
<reference evidence="7" key="1">
    <citation type="submission" date="2023-06" db="EMBL/GenBank/DDBJ databases">
        <title>Phylogenetic Diversity of Rhizobium strains.</title>
        <authorList>
            <person name="Moura F.T."/>
            <person name="Helene L.C.F."/>
            <person name="Hungria M."/>
        </authorList>
    </citation>
    <scope>NUCLEOTIDE SEQUENCE</scope>
    <source>
        <strain evidence="7">CCGE524</strain>
    </source>
</reference>
<comment type="subcellular location">
    <subcellularLocation>
        <location evidence="1">Cell membrane</location>
        <topology evidence="1">Multi-pass membrane protein</topology>
    </subcellularLocation>
</comment>
<keyword evidence="2" id="KW-1003">Cell membrane</keyword>
<keyword evidence="3 6" id="KW-0812">Transmembrane</keyword>
<feature type="transmembrane region" description="Helical" evidence="6">
    <location>
        <begin position="221"/>
        <end position="247"/>
    </location>
</feature>
<dbReference type="EMBL" id="JARFYN010000029">
    <property type="protein sequence ID" value="MDL2408129.1"/>
    <property type="molecule type" value="Genomic_DNA"/>
</dbReference>
<dbReference type="Pfam" id="PF03631">
    <property type="entry name" value="Virul_fac_BrkB"/>
    <property type="match status" value="1"/>
</dbReference>
<feature type="transmembrane region" description="Helical" evidence="6">
    <location>
        <begin position="291"/>
        <end position="314"/>
    </location>
</feature>